<dbReference type="Proteomes" id="UP000789375">
    <property type="component" value="Unassembled WGS sequence"/>
</dbReference>
<evidence type="ECO:0000313" key="2">
    <source>
        <dbReference type="Proteomes" id="UP000789375"/>
    </source>
</evidence>
<dbReference type="AlphaFoldDB" id="A0A9N9CWH1"/>
<proteinExistence type="predicted"/>
<reference evidence="1" key="1">
    <citation type="submission" date="2021-06" db="EMBL/GenBank/DDBJ databases">
        <authorList>
            <person name="Kallberg Y."/>
            <person name="Tangrot J."/>
            <person name="Rosling A."/>
        </authorList>
    </citation>
    <scope>NUCLEOTIDE SEQUENCE</scope>
    <source>
        <strain evidence="1">87-6 pot B 2015</strain>
    </source>
</reference>
<protein>
    <submittedName>
        <fullName evidence="1">16786_t:CDS:1</fullName>
    </submittedName>
</protein>
<organism evidence="1 2">
    <name type="scientific">Funneliformis mosseae</name>
    <name type="common">Endomycorrhizal fungus</name>
    <name type="synonym">Glomus mosseae</name>
    <dbReference type="NCBI Taxonomy" id="27381"/>
    <lineage>
        <taxon>Eukaryota</taxon>
        <taxon>Fungi</taxon>
        <taxon>Fungi incertae sedis</taxon>
        <taxon>Mucoromycota</taxon>
        <taxon>Glomeromycotina</taxon>
        <taxon>Glomeromycetes</taxon>
        <taxon>Glomerales</taxon>
        <taxon>Glomeraceae</taxon>
        <taxon>Funneliformis</taxon>
    </lineage>
</organism>
<keyword evidence="2" id="KW-1185">Reference proteome</keyword>
<accession>A0A9N9CWH1</accession>
<sequence length="105" mass="11332">MIEELFLYGNSCTPAFALGLVDSGFTTIVLLSEELLFFDSGFTTIVLPWEELLFRTSCITAFALGVVDSGFTTIVLPPSVTSKVGPRKGIVGSDLRAIKLPYLVP</sequence>
<comment type="caution">
    <text evidence="1">The sequence shown here is derived from an EMBL/GenBank/DDBJ whole genome shotgun (WGS) entry which is preliminary data.</text>
</comment>
<dbReference type="EMBL" id="CAJVPP010003030">
    <property type="protein sequence ID" value="CAG8618691.1"/>
    <property type="molecule type" value="Genomic_DNA"/>
</dbReference>
<evidence type="ECO:0000313" key="1">
    <source>
        <dbReference type="EMBL" id="CAG8618691.1"/>
    </source>
</evidence>
<gene>
    <name evidence="1" type="ORF">FMOSSE_LOCUS9857</name>
</gene>
<name>A0A9N9CWH1_FUNMO</name>